<evidence type="ECO:0000256" key="11">
    <source>
        <dbReference type="ARBA" id="ARBA00023160"/>
    </source>
</evidence>
<feature type="signal peptide" evidence="13">
    <location>
        <begin position="1"/>
        <end position="30"/>
    </location>
</feature>
<proteinExistence type="inferred from homology"/>
<dbReference type="GO" id="GO:0102158">
    <property type="term" value="F:very-long-chain (3R)-3-hydroxyacyl-CoA dehydratase activity"/>
    <property type="evidence" value="ECO:0007669"/>
    <property type="project" value="UniProtKB-EC"/>
</dbReference>
<evidence type="ECO:0000256" key="1">
    <source>
        <dbReference type="ARBA" id="ARBA00004141"/>
    </source>
</evidence>
<organism evidence="14 15">
    <name type="scientific">Haematococcus lacustris</name>
    <name type="common">Green alga</name>
    <name type="synonym">Haematococcus pluvialis</name>
    <dbReference type="NCBI Taxonomy" id="44745"/>
    <lineage>
        <taxon>Eukaryota</taxon>
        <taxon>Viridiplantae</taxon>
        <taxon>Chlorophyta</taxon>
        <taxon>core chlorophytes</taxon>
        <taxon>Chlorophyceae</taxon>
        <taxon>CS clade</taxon>
        <taxon>Chlamydomonadales</taxon>
        <taxon>Haematococcaceae</taxon>
        <taxon>Haematococcus</taxon>
    </lineage>
</organism>
<evidence type="ECO:0000313" key="15">
    <source>
        <dbReference type="Proteomes" id="UP000485058"/>
    </source>
</evidence>
<dbReference type="InterPro" id="IPR007482">
    <property type="entry name" value="Tyr_Pase-like_PTPLA"/>
</dbReference>
<dbReference type="GO" id="GO:0006633">
    <property type="term" value="P:fatty acid biosynthetic process"/>
    <property type="evidence" value="ECO:0007669"/>
    <property type="project" value="UniProtKB-UniPathway"/>
</dbReference>
<dbReference type="GO" id="GO:0016020">
    <property type="term" value="C:membrane"/>
    <property type="evidence" value="ECO:0007669"/>
    <property type="project" value="UniProtKB-SubCell"/>
</dbReference>
<evidence type="ECO:0000256" key="9">
    <source>
        <dbReference type="ARBA" id="ARBA00023098"/>
    </source>
</evidence>
<accession>A0A699YP80</accession>
<evidence type="ECO:0000256" key="5">
    <source>
        <dbReference type="ARBA" id="ARBA00022516"/>
    </source>
</evidence>
<comment type="pathway">
    <text evidence="2">Lipid metabolism; fatty acid biosynthesis.</text>
</comment>
<reference evidence="14 15" key="1">
    <citation type="submission" date="2020-02" db="EMBL/GenBank/DDBJ databases">
        <title>Draft genome sequence of Haematococcus lacustris strain NIES-144.</title>
        <authorList>
            <person name="Morimoto D."/>
            <person name="Nakagawa S."/>
            <person name="Yoshida T."/>
            <person name="Sawayama S."/>
        </authorList>
    </citation>
    <scope>NUCLEOTIDE SEQUENCE [LARGE SCALE GENOMIC DNA]</scope>
    <source>
        <strain evidence="14 15">NIES-144</strain>
    </source>
</reference>
<comment type="similarity">
    <text evidence="3">Belongs to the very long-chain fatty acids dehydratase HACD family.</text>
</comment>
<evidence type="ECO:0000256" key="8">
    <source>
        <dbReference type="ARBA" id="ARBA00022989"/>
    </source>
</evidence>
<keyword evidence="10" id="KW-0472">Membrane</keyword>
<evidence type="ECO:0000256" key="13">
    <source>
        <dbReference type="SAM" id="SignalP"/>
    </source>
</evidence>
<keyword evidence="11" id="KW-0275">Fatty acid biosynthesis</keyword>
<keyword evidence="9" id="KW-0443">Lipid metabolism</keyword>
<keyword evidence="7" id="KW-0276">Fatty acid metabolism</keyword>
<comment type="subcellular location">
    <subcellularLocation>
        <location evidence="1">Membrane</location>
        <topology evidence="1">Multi-pass membrane protein</topology>
    </subcellularLocation>
</comment>
<evidence type="ECO:0000256" key="4">
    <source>
        <dbReference type="ARBA" id="ARBA00013122"/>
    </source>
</evidence>
<evidence type="ECO:0000256" key="10">
    <source>
        <dbReference type="ARBA" id="ARBA00023136"/>
    </source>
</evidence>
<keyword evidence="13" id="KW-0732">Signal</keyword>
<evidence type="ECO:0000256" key="6">
    <source>
        <dbReference type="ARBA" id="ARBA00022692"/>
    </source>
</evidence>
<comment type="caution">
    <text evidence="14">The sequence shown here is derived from an EMBL/GenBank/DDBJ whole genome shotgun (WGS) entry which is preliminary data.</text>
</comment>
<evidence type="ECO:0000256" key="7">
    <source>
        <dbReference type="ARBA" id="ARBA00022832"/>
    </source>
</evidence>
<keyword evidence="15" id="KW-1185">Reference proteome</keyword>
<protein>
    <recommendedName>
        <fullName evidence="4">very-long-chain (3R)-3-hydroxyacyl-CoA dehydratase</fullName>
        <ecNumber evidence="4">4.2.1.134</ecNumber>
    </recommendedName>
</protein>
<evidence type="ECO:0000256" key="3">
    <source>
        <dbReference type="ARBA" id="ARBA00007811"/>
    </source>
</evidence>
<dbReference type="UniPathway" id="UPA00094"/>
<gene>
    <name evidence="14" type="ORF">HaLaN_06856</name>
</gene>
<name>A0A699YP80_HAELA</name>
<evidence type="ECO:0000256" key="2">
    <source>
        <dbReference type="ARBA" id="ARBA00005194"/>
    </source>
</evidence>
<evidence type="ECO:0000313" key="14">
    <source>
        <dbReference type="EMBL" id="GFH11371.1"/>
    </source>
</evidence>
<evidence type="ECO:0000256" key="12">
    <source>
        <dbReference type="ARBA" id="ARBA00023239"/>
    </source>
</evidence>
<dbReference type="EC" id="4.2.1.134" evidence="4"/>
<keyword evidence="12" id="KW-0456">Lyase</keyword>
<dbReference type="EMBL" id="BLLF01000396">
    <property type="protein sequence ID" value="GFH11371.1"/>
    <property type="molecule type" value="Genomic_DNA"/>
</dbReference>
<dbReference type="Proteomes" id="UP000485058">
    <property type="component" value="Unassembled WGS sequence"/>
</dbReference>
<keyword evidence="6" id="KW-0812">Transmembrane</keyword>
<dbReference type="Pfam" id="PF04387">
    <property type="entry name" value="PTPLA"/>
    <property type="match status" value="1"/>
</dbReference>
<keyword evidence="5" id="KW-0444">Lipid biosynthesis</keyword>
<keyword evidence="8" id="KW-1133">Transmembrane helix</keyword>
<sequence length="190" mass="20138">MHGAAKCMDITDKFALGWAWCLWTVAASYAANGGNHVNVFNTAGGTASKSAGVGCNIPIPTTQQGIVCGSSHSALPGRHMVFLQCPTCPPVCMYCAFVKGCSQLQCCASPAGVFQLLSGLEVIHTLLGIVRSSPAMALLQWAGRSNILFLVLSNIPDVGLVVYLPVWWQLYASLLKQRAKKLGTSHGKTD</sequence>
<dbReference type="AlphaFoldDB" id="A0A699YP80"/>
<feature type="chain" id="PRO_5025673058" description="very-long-chain (3R)-3-hydroxyacyl-CoA dehydratase" evidence="13">
    <location>
        <begin position="31"/>
        <end position="190"/>
    </location>
</feature>